<accession>A0A8E2AZG9</accession>
<dbReference type="Proteomes" id="UP000250043">
    <property type="component" value="Unassembled WGS sequence"/>
</dbReference>
<dbReference type="AlphaFoldDB" id="A0A8E2AZG9"/>
<reference evidence="1 2" key="1">
    <citation type="submission" date="2016-07" db="EMBL/GenBank/DDBJ databases">
        <title>Draft genome of the white-rot fungus Obba rivulosa 3A-2.</title>
        <authorList>
            <consortium name="DOE Joint Genome Institute"/>
            <person name="Miettinen O."/>
            <person name="Riley R."/>
            <person name="Acob R."/>
            <person name="Barry K."/>
            <person name="Cullen D."/>
            <person name="De Vries R."/>
            <person name="Hainaut M."/>
            <person name="Hatakka A."/>
            <person name="Henrissat B."/>
            <person name="Hilden K."/>
            <person name="Kuo R."/>
            <person name="Labutti K."/>
            <person name="Lipzen A."/>
            <person name="Makela M.R."/>
            <person name="Sandor L."/>
            <person name="Spatafora J.W."/>
            <person name="Grigoriev I.V."/>
            <person name="Hibbett D.S."/>
        </authorList>
    </citation>
    <scope>NUCLEOTIDE SEQUENCE [LARGE SCALE GENOMIC DNA]</scope>
    <source>
        <strain evidence="1 2">3A-2</strain>
    </source>
</reference>
<proteinExistence type="predicted"/>
<protein>
    <submittedName>
        <fullName evidence="1">Uncharacterized protein</fullName>
    </submittedName>
</protein>
<dbReference type="OrthoDB" id="2742110at2759"/>
<organism evidence="1 2">
    <name type="scientific">Obba rivulosa</name>
    <dbReference type="NCBI Taxonomy" id="1052685"/>
    <lineage>
        <taxon>Eukaryota</taxon>
        <taxon>Fungi</taxon>
        <taxon>Dikarya</taxon>
        <taxon>Basidiomycota</taxon>
        <taxon>Agaricomycotina</taxon>
        <taxon>Agaricomycetes</taxon>
        <taxon>Polyporales</taxon>
        <taxon>Gelatoporiaceae</taxon>
        <taxon>Obba</taxon>
    </lineage>
</organism>
<gene>
    <name evidence="1" type="ORF">OBBRIDRAFT_886586</name>
</gene>
<sequence length="239" mass="27099">MSYFEHGTVEFRQHGGTADQSVIVAWVEFVLALVRATLSLSEICVKKLVKDKRVLESLVGPRVYQAMSYPCRLPLPPPTAPCRSVIATGSIGYRYGETVPVDDQITEFLNTFEKYAYRLRHLTIRGVAQPETPFLDSIGRYAPSLQYLHLGSLMFGPGVFEHLPPSLRTLRLEDDTRFDFPLDELEDFGSRAGRAKSAFRSLIICVRRDDTSSYTGLADICRDCDVEFQLRNGFNIYTW</sequence>
<evidence type="ECO:0000313" key="2">
    <source>
        <dbReference type="Proteomes" id="UP000250043"/>
    </source>
</evidence>
<keyword evidence="2" id="KW-1185">Reference proteome</keyword>
<dbReference type="EMBL" id="KV722376">
    <property type="protein sequence ID" value="OCH91969.1"/>
    <property type="molecule type" value="Genomic_DNA"/>
</dbReference>
<name>A0A8E2AZG9_9APHY</name>
<evidence type="ECO:0000313" key="1">
    <source>
        <dbReference type="EMBL" id="OCH91969.1"/>
    </source>
</evidence>